<dbReference type="InterPro" id="IPR006076">
    <property type="entry name" value="FAD-dep_OxRdtase"/>
</dbReference>
<feature type="domain" description="FAD dependent oxidoreductase" evidence="5">
    <location>
        <begin position="6"/>
        <end position="369"/>
    </location>
</feature>
<evidence type="ECO:0000313" key="7">
    <source>
        <dbReference type="Proteomes" id="UP001199816"/>
    </source>
</evidence>
<organism evidence="6 7">
    <name type="scientific">Niabella pedocola</name>
    <dbReference type="NCBI Taxonomy" id="1752077"/>
    <lineage>
        <taxon>Bacteria</taxon>
        <taxon>Pseudomonadati</taxon>
        <taxon>Bacteroidota</taxon>
        <taxon>Chitinophagia</taxon>
        <taxon>Chitinophagales</taxon>
        <taxon>Chitinophagaceae</taxon>
        <taxon>Niabella</taxon>
    </lineage>
</organism>
<keyword evidence="3" id="KW-0285">Flavoprotein</keyword>
<dbReference type="Proteomes" id="UP001199816">
    <property type="component" value="Unassembled WGS sequence"/>
</dbReference>
<evidence type="ECO:0000256" key="1">
    <source>
        <dbReference type="ARBA" id="ARBA00001974"/>
    </source>
</evidence>
<dbReference type="SUPFAM" id="SSF51905">
    <property type="entry name" value="FAD/NAD(P)-binding domain"/>
    <property type="match status" value="1"/>
</dbReference>
<dbReference type="NCBIfam" id="TIGR03364">
    <property type="entry name" value="HpnW_proposed"/>
    <property type="match status" value="1"/>
</dbReference>
<dbReference type="InterPro" id="IPR017741">
    <property type="entry name" value="FAD-dependent_OxRdtase_HpnW"/>
</dbReference>
<dbReference type="PANTHER" id="PTHR13847">
    <property type="entry name" value="SARCOSINE DEHYDROGENASE-RELATED"/>
    <property type="match status" value="1"/>
</dbReference>
<evidence type="ECO:0000259" key="5">
    <source>
        <dbReference type="Pfam" id="PF01266"/>
    </source>
</evidence>
<evidence type="ECO:0000256" key="3">
    <source>
        <dbReference type="ARBA" id="ARBA00022630"/>
    </source>
</evidence>
<sequence length="375" mass="41610">MSKKKAIVIGAGIVGLATARALAVRNYAVTVIERSGSSVGASVRNFGMIWPIGQPDGVLYERALHSKAIWKELCNEAGIWYEEAGSLHVAHHADEWKVLQELAGIYQPRGYQLLSPDQTLNRSPAVVPANLKGSLYSPEEMIVEARDAIAAIANWLNRKWNVRFMWGNAVTAITHPAVYMGTKTCEADEIYICSGADFETLYPQWFAGAPLTKCKLQMLRMQEQPQQWRIGPSLCGGLSLMHYASFKAATALPALSARYMHEYAEHLKWGIHVMVAQNAAGALTIGDSHEYGHTHDPFNRHFINQLILDYLSTFARFKDETIVQTWNGTYPKLTNGETELVLEPEPGVWIINGLGGAGMTLSFGLCEELFRLRGM</sequence>
<keyword evidence="4" id="KW-0560">Oxidoreductase</keyword>
<dbReference type="Gene3D" id="3.50.50.60">
    <property type="entry name" value="FAD/NAD(P)-binding domain"/>
    <property type="match status" value="1"/>
</dbReference>
<protein>
    <submittedName>
        <fullName evidence="6">TIGR03364 family FAD-dependent oxidoreductase</fullName>
    </submittedName>
</protein>
<dbReference type="Pfam" id="PF01266">
    <property type="entry name" value="DAO"/>
    <property type="match status" value="1"/>
</dbReference>
<dbReference type="Gene3D" id="3.30.9.10">
    <property type="entry name" value="D-Amino Acid Oxidase, subunit A, domain 2"/>
    <property type="match status" value="1"/>
</dbReference>
<comment type="caution">
    <text evidence="6">The sequence shown here is derived from an EMBL/GenBank/DDBJ whole genome shotgun (WGS) entry which is preliminary data.</text>
</comment>
<evidence type="ECO:0000256" key="4">
    <source>
        <dbReference type="ARBA" id="ARBA00023002"/>
    </source>
</evidence>
<evidence type="ECO:0000256" key="2">
    <source>
        <dbReference type="ARBA" id="ARBA00009410"/>
    </source>
</evidence>
<proteinExistence type="inferred from homology"/>
<dbReference type="PANTHER" id="PTHR13847:SF286">
    <property type="entry name" value="D-AMINO ACID DEHYDROGENASE"/>
    <property type="match status" value="1"/>
</dbReference>
<gene>
    <name evidence="6" type="ORF">LQ567_07390</name>
</gene>
<evidence type="ECO:0000313" key="6">
    <source>
        <dbReference type="EMBL" id="MCD2422582.1"/>
    </source>
</evidence>
<reference evidence="6 7" key="1">
    <citation type="submission" date="2021-11" db="EMBL/GenBank/DDBJ databases">
        <title>Genomic of Niabella pedocola.</title>
        <authorList>
            <person name="Wu T."/>
        </authorList>
    </citation>
    <scope>NUCLEOTIDE SEQUENCE [LARGE SCALE GENOMIC DNA]</scope>
    <source>
        <strain evidence="6 7">JCM 31011</strain>
    </source>
</reference>
<name>A0ABS8PQJ2_9BACT</name>
<keyword evidence="7" id="KW-1185">Reference proteome</keyword>
<comment type="cofactor">
    <cofactor evidence="1">
        <name>FAD</name>
        <dbReference type="ChEBI" id="CHEBI:57692"/>
    </cofactor>
</comment>
<dbReference type="EMBL" id="JAJNEC010000004">
    <property type="protein sequence ID" value="MCD2422582.1"/>
    <property type="molecule type" value="Genomic_DNA"/>
</dbReference>
<comment type="similarity">
    <text evidence="2">Belongs to the DadA oxidoreductase family.</text>
</comment>
<accession>A0ABS8PQJ2</accession>
<dbReference type="RefSeq" id="WP_231003705.1">
    <property type="nucleotide sequence ID" value="NZ_JAJNEC010000004.1"/>
</dbReference>
<dbReference type="InterPro" id="IPR036188">
    <property type="entry name" value="FAD/NAD-bd_sf"/>
</dbReference>